<proteinExistence type="predicted"/>
<dbReference type="RefSeq" id="WP_347926187.1">
    <property type="nucleotide sequence ID" value="NZ_CP157199.1"/>
</dbReference>
<evidence type="ECO:0008006" key="2">
    <source>
        <dbReference type="Google" id="ProtNLM"/>
    </source>
</evidence>
<evidence type="ECO:0000313" key="1">
    <source>
        <dbReference type="EMBL" id="XBG62749.1"/>
    </source>
</evidence>
<name>A0AAU7BWQ0_9FLAO</name>
<dbReference type="EMBL" id="CP157199">
    <property type="protein sequence ID" value="XBG62749.1"/>
    <property type="molecule type" value="Genomic_DNA"/>
</dbReference>
<reference evidence="1" key="1">
    <citation type="submission" date="2024-05" db="EMBL/GenBank/DDBJ databases">
        <title>Pontimicrobium maritimus sp. nov., isolated form sea water.</title>
        <authorList>
            <person name="Muhammad N."/>
            <person name="Vuong T.Q."/>
            <person name="Han H.L."/>
            <person name="Kim S.-G."/>
        </authorList>
    </citation>
    <scope>NUCLEOTIDE SEQUENCE</scope>
    <source>
        <strain evidence="1">SW4</strain>
    </source>
</reference>
<dbReference type="AlphaFoldDB" id="A0AAU7BWQ0"/>
<gene>
    <name evidence="1" type="ORF">ABGB03_07490</name>
</gene>
<protein>
    <recommendedName>
        <fullName evidence="2">HMA domain-containing protein</fullName>
    </recommendedName>
</protein>
<accession>A0AAU7BWQ0</accession>
<organism evidence="1">
    <name type="scientific">Pontimicrobium sp. SW4</name>
    <dbReference type="NCBI Taxonomy" id="3153519"/>
    <lineage>
        <taxon>Bacteria</taxon>
        <taxon>Pseudomonadati</taxon>
        <taxon>Bacteroidota</taxon>
        <taxon>Flavobacteriia</taxon>
        <taxon>Flavobacteriales</taxon>
        <taxon>Flavobacteriaceae</taxon>
        <taxon>Pontimicrobium</taxon>
    </lineage>
</organism>
<sequence>MKLLIFRTDIETKKNIKAVKSLFKFQSSIINWSIDIEDVDKVLKVKATEALNENDIKTLIKARGFQCEPLPD</sequence>